<evidence type="ECO:0000313" key="2">
    <source>
        <dbReference type="Proteomes" id="UP001497644"/>
    </source>
</evidence>
<keyword evidence="2" id="KW-1185">Reference proteome</keyword>
<proteinExistence type="predicted"/>
<reference evidence="1" key="1">
    <citation type="submission" date="2024-04" db="EMBL/GenBank/DDBJ databases">
        <authorList>
            <consortium name="Molecular Ecology Group"/>
        </authorList>
    </citation>
    <scope>NUCLEOTIDE SEQUENCE</scope>
</reference>
<dbReference type="Proteomes" id="UP001497644">
    <property type="component" value="Chromosome 6"/>
</dbReference>
<accession>A0AAV2NZ14</accession>
<name>A0AAV2NZ14_9HYME</name>
<evidence type="ECO:0000313" key="1">
    <source>
        <dbReference type="EMBL" id="CAL1685761.1"/>
    </source>
</evidence>
<sequence length="75" mass="8070">MVSIGYISSSSHPAAIPEALLLRTRKSGVPSHAIIHGTLCAPCAHNASSDGFLPGLRKGRKRRMARLWIIGDFCD</sequence>
<organism evidence="1 2">
    <name type="scientific">Lasius platythorax</name>
    <dbReference type="NCBI Taxonomy" id="488582"/>
    <lineage>
        <taxon>Eukaryota</taxon>
        <taxon>Metazoa</taxon>
        <taxon>Ecdysozoa</taxon>
        <taxon>Arthropoda</taxon>
        <taxon>Hexapoda</taxon>
        <taxon>Insecta</taxon>
        <taxon>Pterygota</taxon>
        <taxon>Neoptera</taxon>
        <taxon>Endopterygota</taxon>
        <taxon>Hymenoptera</taxon>
        <taxon>Apocrita</taxon>
        <taxon>Aculeata</taxon>
        <taxon>Formicoidea</taxon>
        <taxon>Formicidae</taxon>
        <taxon>Formicinae</taxon>
        <taxon>Lasius</taxon>
        <taxon>Lasius</taxon>
    </lineage>
</organism>
<dbReference type="EMBL" id="OZ034829">
    <property type="protein sequence ID" value="CAL1685761.1"/>
    <property type="molecule type" value="Genomic_DNA"/>
</dbReference>
<gene>
    <name evidence="1" type="ORF">LPLAT_LOCUS11177</name>
</gene>
<dbReference type="AlphaFoldDB" id="A0AAV2NZ14"/>
<protein>
    <submittedName>
        <fullName evidence="1">Uncharacterized protein</fullName>
    </submittedName>
</protein>